<name>A0A481Z5B7_9VIRU</name>
<protein>
    <submittedName>
        <fullName evidence="1">Uncharacterized protein</fullName>
    </submittedName>
</protein>
<gene>
    <name evidence="1" type="ORF">LCPAC202_00670</name>
</gene>
<organism evidence="1">
    <name type="scientific">Pithovirus LCPAC202</name>
    <dbReference type="NCBI Taxonomy" id="2506592"/>
    <lineage>
        <taxon>Viruses</taxon>
        <taxon>Pithoviruses</taxon>
    </lineage>
</organism>
<sequence length="94" mass="10468">MIIVFVIFALFLLGFLIYAIWKANRSDEITHHYVIGSSHPPVQNIPINTYNPVNFVPPVINTPSVITQSPTLNQAVSTHSPAPMITGFERIPNQ</sequence>
<proteinExistence type="predicted"/>
<dbReference type="EMBL" id="MK500510">
    <property type="protein sequence ID" value="QBK91093.1"/>
    <property type="molecule type" value="Genomic_DNA"/>
</dbReference>
<reference evidence="1" key="1">
    <citation type="journal article" date="2019" name="MBio">
        <title>Virus Genomes from Deep Sea Sediments Expand the Ocean Megavirome and Support Independent Origins of Viral Gigantism.</title>
        <authorList>
            <person name="Backstrom D."/>
            <person name="Yutin N."/>
            <person name="Jorgensen S.L."/>
            <person name="Dharamshi J."/>
            <person name="Homa F."/>
            <person name="Zaremba-Niedwiedzka K."/>
            <person name="Spang A."/>
            <person name="Wolf Y.I."/>
            <person name="Koonin E.V."/>
            <person name="Ettema T.J."/>
        </authorList>
    </citation>
    <scope>NUCLEOTIDE SEQUENCE</scope>
</reference>
<evidence type="ECO:0000313" key="1">
    <source>
        <dbReference type="EMBL" id="QBK91093.1"/>
    </source>
</evidence>
<accession>A0A481Z5B7</accession>